<keyword evidence="1" id="KW-0343">GTPase activation</keyword>
<dbReference type="SMART" id="SM00285">
    <property type="entry name" value="PBD"/>
    <property type="match status" value="1"/>
</dbReference>
<dbReference type="CDD" id="cd00159">
    <property type="entry name" value="RhoGAP"/>
    <property type="match status" value="1"/>
</dbReference>
<feature type="domain" description="Rho-GAP" evidence="3">
    <location>
        <begin position="175"/>
        <end position="353"/>
    </location>
</feature>
<proteinExistence type="predicted"/>
<feature type="region of interest" description="Disordered" evidence="2">
    <location>
        <begin position="374"/>
        <end position="397"/>
    </location>
</feature>
<feature type="compositionally biased region" description="Low complexity" evidence="2">
    <location>
        <begin position="374"/>
        <end position="383"/>
    </location>
</feature>
<accession>A0A2N9EPI3</accession>
<dbReference type="PANTHER" id="PTHR23177:SF74">
    <property type="entry name" value="RHO GTPASE-ACTIVATING PROTEIN 3"/>
    <property type="match status" value="1"/>
</dbReference>
<dbReference type="Pfam" id="PF00620">
    <property type="entry name" value="RhoGAP"/>
    <property type="match status" value="1"/>
</dbReference>
<feature type="region of interest" description="Disordered" evidence="2">
    <location>
        <begin position="23"/>
        <end position="89"/>
    </location>
</feature>
<gene>
    <name evidence="4" type="ORF">FSB_LOCUS4597</name>
</gene>
<name>A0A2N9EPI3_FAGSY</name>
<evidence type="ECO:0000256" key="2">
    <source>
        <dbReference type="SAM" id="MobiDB-lite"/>
    </source>
</evidence>
<dbReference type="PANTHER" id="PTHR23177">
    <property type="entry name" value="MKIAA1688 PROTEIN"/>
    <property type="match status" value="1"/>
</dbReference>
<dbReference type="SUPFAM" id="SSF48350">
    <property type="entry name" value="GTPase activation domain, GAP"/>
    <property type="match status" value="1"/>
</dbReference>
<dbReference type="InterPro" id="IPR036936">
    <property type="entry name" value="CRIB_dom_sf"/>
</dbReference>
<evidence type="ECO:0000259" key="3">
    <source>
        <dbReference type="PROSITE" id="PS50238"/>
    </source>
</evidence>
<feature type="compositionally biased region" description="Acidic residues" evidence="2">
    <location>
        <begin position="35"/>
        <end position="50"/>
    </location>
</feature>
<organism evidence="4">
    <name type="scientific">Fagus sylvatica</name>
    <name type="common">Beechnut</name>
    <dbReference type="NCBI Taxonomy" id="28930"/>
    <lineage>
        <taxon>Eukaryota</taxon>
        <taxon>Viridiplantae</taxon>
        <taxon>Streptophyta</taxon>
        <taxon>Embryophyta</taxon>
        <taxon>Tracheophyta</taxon>
        <taxon>Spermatophyta</taxon>
        <taxon>Magnoliopsida</taxon>
        <taxon>eudicotyledons</taxon>
        <taxon>Gunneridae</taxon>
        <taxon>Pentapetalae</taxon>
        <taxon>rosids</taxon>
        <taxon>fabids</taxon>
        <taxon>Fagales</taxon>
        <taxon>Fagaceae</taxon>
        <taxon>Fagus</taxon>
    </lineage>
</organism>
<dbReference type="Gene3D" id="1.10.555.10">
    <property type="entry name" value="Rho GTPase activation protein"/>
    <property type="match status" value="1"/>
</dbReference>
<evidence type="ECO:0000313" key="4">
    <source>
        <dbReference type="EMBL" id="SPC76715.1"/>
    </source>
</evidence>
<dbReference type="AlphaFoldDB" id="A0A2N9EPI3"/>
<dbReference type="Gene3D" id="3.90.810.10">
    <property type="entry name" value="CRIB domain"/>
    <property type="match status" value="1"/>
</dbReference>
<feature type="compositionally biased region" description="Polar residues" evidence="2">
    <location>
        <begin position="57"/>
        <end position="77"/>
    </location>
</feature>
<dbReference type="SMART" id="SM00324">
    <property type="entry name" value="RhoGAP"/>
    <property type="match status" value="1"/>
</dbReference>
<dbReference type="Pfam" id="PF00786">
    <property type="entry name" value="PBD"/>
    <property type="match status" value="1"/>
</dbReference>
<dbReference type="InterPro" id="IPR000198">
    <property type="entry name" value="RhoGAP_dom"/>
</dbReference>
<dbReference type="InterPro" id="IPR000095">
    <property type="entry name" value="CRIB_dom"/>
</dbReference>
<dbReference type="FunFam" id="1.10.555.10:FF:000046">
    <property type="entry name" value="Rho GTPase-activating protein 5"/>
    <property type="match status" value="1"/>
</dbReference>
<reference evidence="4" key="1">
    <citation type="submission" date="2018-02" db="EMBL/GenBank/DDBJ databases">
        <authorList>
            <person name="Cohen D.B."/>
            <person name="Kent A.D."/>
        </authorList>
    </citation>
    <scope>NUCLEOTIDE SEQUENCE</scope>
</reference>
<dbReference type="PROSITE" id="PS50238">
    <property type="entry name" value="RHOGAP"/>
    <property type="match status" value="1"/>
</dbReference>
<dbReference type="GO" id="GO:0005096">
    <property type="term" value="F:GTPase activator activity"/>
    <property type="evidence" value="ECO:0007669"/>
    <property type="project" value="UniProtKB-KW"/>
</dbReference>
<evidence type="ECO:0000256" key="1">
    <source>
        <dbReference type="ARBA" id="ARBA00022468"/>
    </source>
</evidence>
<dbReference type="InterPro" id="IPR008936">
    <property type="entry name" value="Rho_GTPase_activation_prot"/>
</dbReference>
<dbReference type="InterPro" id="IPR044785">
    <property type="entry name" value="RopGAP1-5"/>
</dbReference>
<dbReference type="EMBL" id="OIVN01000230">
    <property type="protein sequence ID" value="SPC76715.1"/>
    <property type="molecule type" value="Genomic_DNA"/>
</dbReference>
<dbReference type="GO" id="GO:0007165">
    <property type="term" value="P:signal transduction"/>
    <property type="evidence" value="ECO:0007669"/>
    <property type="project" value="InterPro"/>
</dbReference>
<dbReference type="CDD" id="cd00132">
    <property type="entry name" value="CRIB"/>
    <property type="match status" value="1"/>
</dbReference>
<protein>
    <recommendedName>
        <fullName evidence="3">Rho-GAP domain-containing protein</fullName>
    </recommendedName>
</protein>
<sequence length="509" mass="56849">MTRLFRSKSCGLIGLTEFNHVPGPFYHNKQNKNDNEEDKEEVYEDEDDGSDVLVDPISTNRFKSSSLSPPRSRNGADNNKGRRQQQQHNCHGAGALQFPIVDVLVAALRKSLVTCSVEREDVSSMDISWPTQVRHVSHVTFDRFNGFLGLPTELEPELPRRVPSASASVFGVSAKSMQCSYDDRGNSVPTILLMMQRRLNSEGGFRAEGIFRINAENSQEEYVRDQLNRGVVPRGIDVHCLAGLIKAWFRELPMGVLDSLTQEQVMHCNTEDDCTQLLKLLPPMEAALLDWAINLMADVVQHERFNKMNARNIAMVFAPNMTQLADPLTALIHAVQVMNFLKTLILKTLREREESATKASLLSSCSESPIHNDVPISSISSVEESGERTSEPCASNRPANSYFLKTATLDRLESNTMEKLWSFQRKSDGEEEFEYESGSDNTPPRFEMGALENGCRGGYDSGDWLSLSLRKGVQKLCRHPVLQLNKPAKKTRSLGIINNTRGGGGEAWA</sequence>